<dbReference type="AlphaFoldDB" id="A0A6J8ACV0"/>
<feature type="compositionally biased region" description="Polar residues" evidence="1">
    <location>
        <begin position="242"/>
        <end position="252"/>
    </location>
</feature>
<evidence type="ECO:0000313" key="2">
    <source>
        <dbReference type="EMBL" id="CAC5366261.1"/>
    </source>
</evidence>
<evidence type="ECO:0000256" key="1">
    <source>
        <dbReference type="SAM" id="MobiDB-lite"/>
    </source>
</evidence>
<dbReference type="Gene3D" id="3.60.10.10">
    <property type="entry name" value="Endonuclease/exonuclease/phosphatase"/>
    <property type="match status" value="1"/>
</dbReference>
<dbReference type="EMBL" id="CACVKT020001221">
    <property type="protein sequence ID" value="CAC5366261.1"/>
    <property type="molecule type" value="Genomic_DNA"/>
</dbReference>
<evidence type="ECO:0000313" key="3">
    <source>
        <dbReference type="Proteomes" id="UP000507470"/>
    </source>
</evidence>
<protein>
    <submittedName>
        <fullName evidence="2">Uncharacterized protein</fullName>
    </submittedName>
</protein>
<name>A0A6J8ACV0_MYTCO</name>
<keyword evidence="3" id="KW-1185">Reference proteome</keyword>
<sequence length="274" mass="31547">MNNSNFLVFACYLPPINSSRGRDAPRFFALLLAQIYLNDECDAIMLTGYFNSRIGSLPDTLNDIDCVPMRNTIDKSINQHGHEFIDFLSASKYCVLSGRFQGCDNLTSISTRGKSVVDYICDPHDVFDKCKKRTVAVEIETISSKNPTDFWKKVRKLGPRSYKCIPQEVVDDNGNITRSEQEVLERWSCDFENLYNGMSSDEFDSEHYIQAKVHKTILEENMEDPLYVYMMTESRNKRKKGNSSGRESNCYENKQYKVDQSELKDKDYEQSGSI</sequence>
<feature type="region of interest" description="Disordered" evidence="1">
    <location>
        <begin position="235"/>
        <end position="274"/>
    </location>
</feature>
<dbReference type="OrthoDB" id="6092690at2759"/>
<gene>
    <name evidence="2" type="ORF">MCOR_6631</name>
</gene>
<accession>A0A6J8ACV0</accession>
<organism evidence="2 3">
    <name type="scientific">Mytilus coruscus</name>
    <name type="common">Sea mussel</name>
    <dbReference type="NCBI Taxonomy" id="42192"/>
    <lineage>
        <taxon>Eukaryota</taxon>
        <taxon>Metazoa</taxon>
        <taxon>Spiralia</taxon>
        <taxon>Lophotrochozoa</taxon>
        <taxon>Mollusca</taxon>
        <taxon>Bivalvia</taxon>
        <taxon>Autobranchia</taxon>
        <taxon>Pteriomorphia</taxon>
        <taxon>Mytilida</taxon>
        <taxon>Mytiloidea</taxon>
        <taxon>Mytilidae</taxon>
        <taxon>Mytilinae</taxon>
        <taxon>Mytilus</taxon>
    </lineage>
</organism>
<proteinExistence type="predicted"/>
<dbReference type="Proteomes" id="UP000507470">
    <property type="component" value="Unassembled WGS sequence"/>
</dbReference>
<dbReference type="InterPro" id="IPR036691">
    <property type="entry name" value="Endo/exonu/phosph_ase_sf"/>
</dbReference>
<reference evidence="2 3" key="1">
    <citation type="submission" date="2020-06" db="EMBL/GenBank/DDBJ databases">
        <authorList>
            <person name="Li R."/>
            <person name="Bekaert M."/>
        </authorList>
    </citation>
    <scope>NUCLEOTIDE SEQUENCE [LARGE SCALE GENOMIC DNA]</scope>
    <source>
        <strain evidence="3">wild</strain>
    </source>
</reference>
<feature type="compositionally biased region" description="Basic and acidic residues" evidence="1">
    <location>
        <begin position="254"/>
        <end position="274"/>
    </location>
</feature>